<evidence type="ECO:0000256" key="4">
    <source>
        <dbReference type="ARBA" id="ARBA00022553"/>
    </source>
</evidence>
<dbReference type="SUPFAM" id="SSF55874">
    <property type="entry name" value="ATPase domain of HSP90 chaperone/DNA topoisomerase II/histidine kinase"/>
    <property type="match status" value="1"/>
</dbReference>
<evidence type="ECO:0000259" key="12">
    <source>
        <dbReference type="PROSITE" id="PS50109"/>
    </source>
</evidence>
<dbReference type="AlphaFoldDB" id="A0A076PZ31"/>
<dbReference type="InterPro" id="IPR013727">
    <property type="entry name" value="2CSK_N"/>
</dbReference>
<dbReference type="Pfam" id="PF00512">
    <property type="entry name" value="HisKA"/>
    <property type="match status" value="1"/>
</dbReference>
<evidence type="ECO:0000256" key="5">
    <source>
        <dbReference type="ARBA" id="ARBA00022679"/>
    </source>
</evidence>
<keyword evidence="7 14" id="KW-0418">Kinase</keyword>
<keyword evidence="8 11" id="KW-1133">Transmembrane helix</keyword>
<dbReference type="CDD" id="cd00082">
    <property type="entry name" value="HisKA"/>
    <property type="match status" value="1"/>
</dbReference>
<dbReference type="PROSITE" id="PS50885">
    <property type="entry name" value="HAMP"/>
    <property type="match status" value="1"/>
</dbReference>
<evidence type="ECO:0000259" key="13">
    <source>
        <dbReference type="PROSITE" id="PS50885"/>
    </source>
</evidence>
<keyword evidence="10 11" id="KW-0472">Membrane</keyword>
<dbReference type="InterPro" id="IPR036097">
    <property type="entry name" value="HisK_dim/P_sf"/>
</dbReference>
<evidence type="ECO:0000256" key="10">
    <source>
        <dbReference type="ARBA" id="ARBA00023136"/>
    </source>
</evidence>
<dbReference type="PANTHER" id="PTHR45436:SF5">
    <property type="entry name" value="SENSOR HISTIDINE KINASE TRCS"/>
    <property type="match status" value="1"/>
</dbReference>
<dbReference type="InterPro" id="IPR003661">
    <property type="entry name" value="HisK_dim/P_dom"/>
</dbReference>
<keyword evidence="4" id="KW-0597">Phosphoprotein</keyword>
<dbReference type="GO" id="GO:0016020">
    <property type="term" value="C:membrane"/>
    <property type="evidence" value="ECO:0007669"/>
    <property type="project" value="UniProtKB-SubCell"/>
</dbReference>
<dbReference type="SMART" id="SM00388">
    <property type="entry name" value="HisKA"/>
    <property type="match status" value="1"/>
</dbReference>
<organism evidence="14 15">
    <name type="scientific">Comamonas testosteroni TK102</name>
    <dbReference type="NCBI Taxonomy" id="1392005"/>
    <lineage>
        <taxon>Bacteria</taxon>
        <taxon>Pseudomonadati</taxon>
        <taxon>Pseudomonadota</taxon>
        <taxon>Betaproteobacteria</taxon>
        <taxon>Burkholderiales</taxon>
        <taxon>Comamonadaceae</taxon>
        <taxon>Comamonas</taxon>
    </lineage>
</organism>
<dbReference type="RefSeq" id="WP_043375252.1">
    <property type="nucleotide sequence ID" value="NZ_CP006704.1"/>
</dbReference>
<keyword evidence="5" id="KW-0808">Transferase</keyword>
<evidence type="ECO:0000256" key="9">
    <source>
        <dbReference type="ARBA" id="ARBA00023012"/>
    </source>
</evidence>
<dbReference type="EMBL" id="CP006704">
    <property type="protein sequence ID" value="AIJ49085.1"/>
    <property type="molecule type" value="Genomic_DNA"/>
</dbReference>
<dbReference type="InterPro" id="IPR003594">
    <property type="entry name" value="HATPase_dom"/>
</dbReference>
<keyword evidence="6 11" id="KW-0812">Transmembrane</keyword>
<gene>
    <name evidence="14" type="ORF">O987_25065</name>
</gene>
<feature type="transmembrane region" description="Helical" evidence="11">
    <location>
        <begin position="157"/>
        <end position="180"/>
    </location>
</feature>
<name>A0A076PZ31_COMTE</name>
<dbReference type="KEGG" id="ctes:O987_25065"/>
<dbReference type="PRINTS" id="PR00344">
    <property type="entry name" value="BCTRLSENSOR"/>
</dbReference>
<dbReference type="Gene3D" id="1.10.287.130">
    <property type="match status" value="1"/>
</dbReference>
<dbReference type="Gene3D" id="3.30.565.10">
    <property type="entry name" value="Histidine kinase-like ATPase, C-terminal domain"/>
    <property type="match status" value="1"/>
</dbReference>
<dbReference type="Pfam" id="PF08521">
    <property type="entry name" value="2CSK_N"/>
    <property type="match status" value="1"/>
</dbReference>
<comment type="subcellular location">
    <subcellularLocation>
        <location evidence="2">Membrane</location>
    </subcellularLocation>
</comment>
<dbReference type="EC" id="2.7.13.3" evidence="3"/>
<dbReference type="SUPFAM" id="SSF47384">
    <property type="entry name" value="Homodimeric domain of signal transducing histidine kinase"/>
    <property type="match status" value="1"/>
</dbReference>
<evidence type="ECO:0000256" key="1">
    <source>
        <dbReference type="ARBA" id="ARBA00000085"/>
    </source>
</evidence>
<comment type="catalytic activity">
    <reaction evidence="1">
        <text>ATP + protein L-histidine = ADP + protein N-phospho-L-histidine.</text>
        <dbReference type="EC" id="2.7.13.3"/>
    </reaction>
</comment>
<evidence type="ECO:0000256" key="7">
    <source>
        <dbReference type="ARBA" id="ARBA00022777"/>
    </source>
</evidence>
<evidence type="ECO:0000256" key="6">
    <source>
        <dbReference type="ARBA" id="ARBA00022692"/>
    </source>
</evidence>
<accession>A0A076PZ31</accession>
<dbReference type="InterPro" id="IPR050428">
    <property type="entry name" value="TCS_sensor_his_kinase"/>
</dbReference>
<feature type="domain" description="Histidine kinase" evidence="12">
    <location>
        <begin position="241"/>
        <end position="485"/>
    </location>
</feature>
<protein>
    <recommendedName>
        <fullName evidence="3">histidine kinase</fullName>
        <ecNumber evidence="3">2.7.13.3</ecNumber>
    </recommendedName>
</protein>
<evidence type="ECO:0000313" key="15">
    <source>
        <dbReference type="Proteomes" id="UP000028782"/>
    </source>
</evidence>
<evidence type="ECO:0000256" key="2">
    <source>
        <dbReference type="ARBA" id="ARBA00004370"/>
    </source>
</evidence>
<sequence length="499" mass="54526">MTANLRFRLLVLLLVPLMLLAAMGGWFSYSAADEASTQHDQRLLRLLPALADSVLAPSIADGTPPLVSLTPSVEDFLRNQGDEAGYAVGDLQGNVVAGDAWISFDVPATGTAEFHSQEHDGVTYRVAVLKAETYGAGEMVVMLADSSDVRQQWVRQLLMHVLLPNLLLIAGAAVAIYWSVSRAFKPLHKLTQAVERRSPRDLSPIDEQTSPAEVRPLVRSLNRLFSLVNAQAEGQRRFVADAAHQLRTPLAALQTQVEAWALSGQEARRLAKRTGEPAQVVLTVEQIEQLRDATRRTSQLARQLLALSRADARNAEVQPLQEVDLKELCESMLETFIDRASIKELDFGLEVEPASVWGHSWLLRELVSNLVENAIKYTPRGGSVTLRCGLRSRPVGTDDATLLQMAGVQQWAFVEVDDDGPGVPEEERSQITQRFYRAQGVVEEGTGLGLAIADEITQLHQGVLSFADGSFGKGLLVRLEIPVQSVSEGIHAVSEALKG</sequence>
<dbReference type="PROSITE" id="PS50109">
    <property type="entry name" value="HIS_KIN"/>
    <property type="match status" value="1"/>
</dbReference>
<dbReference type="SMART" id="SM00387">
    <property type="entry name" value="HATPase_c"/>
    <property type="match status" value="1"/>
</dbReference>
<feature type="domain" description="HAMP" evidence="13">
    <location>
        <begin position="181"/>
        <end position="233"/>
    </location>
</feature>
<dbReference type="InterPro" id="IPR004358">
    <property type="entry name" value="Sig_transdc_His_kin-like_C"/>
</dbReference>
<reference evidence="14 15" key="1">
    <citation type="journal article" date="2014" name="Genome Announc.">
        <title>Complete Genome Sequence of Polychlorinated Biphenyl Degrader Comamonas testosteroni TK102 (NBRC 109938).</title>
        <authorList>
            <person name="Fukuda K."/>
            <person name="Hosoyama A."/>
            <person name="Tsuchikane K."/>
            <person name="Ohji S."/>
            <person name="Yamazoe A."/>
            <person name="Fujita N."/>
            <person name="Shintani M."/>
            <person name="Kimbara K."/>
        </authorList>
    </citation>
    <scope>NUCLEOTIDE SEQUENCE [LARGE SCALE GENOMIC DNA]</scope>
    <source>
        <strain evidence="14">TK102</strain>
    </source>
</reference>
<keyword evidence="9" id="KW-0902">Two-component regulatory system</keyword>
<dbReference type="Pfam" id="PF02518">
    <property type="entry name" value="HATPase_c"/>
    <property type="match status" value="1"/>
</dbReference>
<dbReference type="HOGENOM" id="CLU_000445_89_37_4"/>
<evidence type="ECO:0000313" key="14">
    <source>
        <dbReference type="EMBL" id="AIJ49085.1"/>
    </source>
</evidence>
<dbReference type="InterPro" id="IPR036890">
    <property type="entry name" value="HATPase_C_sf"/>
</dbReference>
<dbReference type="GO" id="GO:0000155">
    <property type="term" value="F:phosphorelay sensor kinase activity"/>
    <property type="evidence" value="ECO:0007669"/>
    <property type="project" value="InterPro"/>
</dbReference>
<dbReference type="PANTHER" id="PTHR45436">
    <property type="entry name" value="SENSOR HISTIDINE KINASE YKOH"/>
    <property type="match status" value="1"/>
</dbReference>
<evidence type="ECO:0000256" key="3">
    <source>
        <dbReference type="ARBA" id="ARBA00012438"/>
    </source>
</evidence>
<evidence type="ECO:0000256" key="8">
    <source>
        <dbReference type="ARBA" id="ARBA00022989"/>
    </source>
</evidence>
<dbReference type="InterPro" id="IPR003660">
    <property type="entry name" value="HAMP_dom"/>
</dbReference>
<evidence type="ECO:0000256" key="11">
    <source>
        <dbReference type="SAM" id="Phobius"/>
    </source>
</evidence>
<dbReference type="InterPro" id="IPR005467">
    <property type="entry name" value="His_kinase_dom"/>
</dbReference>
<proteinExistence type="predicted"/>
<dbReference type="Proteomes" id="UP000028782">
    <property type="component" value="Chromosome"/>
</dbReference>